<gene>
    <name evidence="1" type="ORF">O1611_g3477</name>
</gene>
<proteinExistence type="predicted"/>
<keyword evidence="2" id="KW-1185">Reference proteome</keyword>
<sequence>MSEEAGGIPELRLQSLAVDFIDTRLSRYHPGFTHPRVQYDPLLGKYVSTPKSELMDLEESSTQGDPEIGYGLPRPSGSDVLAMRFWHSIFREAMKRFQKTRELIGSDYLPTSEYSIQHALGWGDVYDRLESARNYYLSDENIKGKVKNKIRKAADNIQPVIELVNAIPDIDYVTPILGAVKYLLEAVQTAAERRNEVLGGFDTLYIQFSNVELFLATFPEDQNIKNGSIELIVSILNAIERTIAFYRSTTVSQQLVDFQKEAMVKQNQDSEAAKSSHKQIKEAVTEMAHVIADALTLIKSVLGAYIFDRANLVQGALDTRDKSELASPPEELMSIEQILAWLHVRGLDTDDMEYIDTRQEGLPPVDRARAEQILSTKKFSDWVISPTSTMLLVQGDLDGTPEMSALSVLCLTFTKALRAMGNFISLVFFCGRHLDNTTNRSGGRAIIQSLITQLLTQFSIDTTGLGTNIDGDKIKNGHVEELCKLFAWLFGRLSRHETLFCILDSIVYYERQEYQEDMSVVLASILRLVDESAKSNSTTAACIKVLILSPRPTLRVRKPFDKRGLVLSMDSMPPAESEPSSSRIFAVTSRALRFVMTSLDEFLSAITTGVERIDKILTGMGYNDETGTFAQVWIMRMELLITPLQESVEDVTMARLTFDIIHYMAARWEETRNRMYQKALANVAPMGSISTAAAQPGLFVDFQSRSSDSFSQVPGSSSNGMTTLLPNATATAYDTIHIDGLSKDERRQFLWEGQSRTVAAMQSASDTVTMSFPSELPSFFILFLDGPTTVKERVRLIECLKKSYQDVMVSSEVVSVAKQRSISWVQQLTRLSGRRRQVTELPSQEDLL</sequence>
<name>A0ACC2JRX2_9PEZI</name>
<protein>
    <submittedName>
        <fullName evidence="1">Uncharacterized protein</fullName>
    </submittedName>
</protein>
<comment type="caution">
    <text evidence="1">The sequence shown here is derived from an EMBL/GenBank/DDBJ whole genome shotgun (WGS) entry which is preliminary data.</text>
</comment>
<evidence type="ECO:0000313" key="1">
    <source>
        <dbReference type="EMBL" id="KAJ8130154.1"/>
    </source>
</evidence>
<dbReference type="EMBL" id="JAPUUL010000567">
    <property type="protein sequence ID" value="KAJ8130154.1"/>
    <property type="molecule type" value="Genomic_DNA"/>
</dbReference>
<dbReference type="Proteomes" id="UP001153332">
    <property type="component" value="Unassembled WGS sequence"/>
</dbReference>
<reference evidence="1" key="1">
    <citation type="submission" date="2022-12" db="EMBL/GenBank/DDBJ databases">
        <title>Genome Sequence of Lasiodiplodia mahajangana.</title>
        <authorList>
            <person name="Buettner E."/>
        </authorList>
    </citation>
    <scope>NUCLEOTIDE SEQUENCE</scope>
    <source>
        <strain evidence="1">VT137</strain>
    </source>
</reference>
<evidence type="ECO:0000313" key="2">
    <source>
        <dbReference type="Proteomes" id="UP001153332"/>
    </source>
</evidence>
<accession>A0ACC2JRX2</accession>
<organism evidence="1 2">
    <name type="scientific">Lasiodiplodia mahajangana</name>
    <dbReference type="NCBI Taxonomy" id="1108764"/>
    <lineage>
        <taxon>Eukaryota</taxon>
        <taxon>Fungi</taxon>
        <taxon>Dikarya</taxon>
        <taxon>Ascomycota</taxon>
        <taxon>Pezizomycotina</taxon>
        <taxon>Dothideomycetes</taxon>
        <taxon>Dothideomycetes incertae sedis</taxon>
        <taxon>Botryosphaeriales</taxon>
        <taxon>Botryosphaeriaceae</taxon>
        <taxon>Lasiodiplodia</taxon>
    </lineage>
</organism>